<keyword evidence="1" id="KW-0234">DNA repair</keyword>
<feature type="domain" description="Archaeal Nre C-terminal" evidence="3">
    <location>
        <begin position="305"/>
        <end position="415"/>
    </location>
</feature>
<dbReference type="AlphaFoldDB" id="A0A9E7SDS4"/>
<dbReference type="InterPro" id="IPR006978">
    <property type="entry name" value="Nre_N"/>
</dbReference>
<dbReference type="GO" id="GO:0006281">
    <property type="term" value="P:DNA repair"/>
    <property type="evidence" value="ECO:0007669"/>
    <property type="project" value="UniProtKB-UniRule"/>
</dbReference>
<evidence type="ECO:0000259" key="2">
    <source>
        <dbReference type="Pfam" id="PF04894"/>
    </source>
</evidence>
<dbReference type="Proteomes" id="UP001056425">
    <property type="component" value="Chromosome"/>
</dbReference>
<dbReference type="HAMAP" id="MF_02096">
    <property type="entry name" value="Nre"/>
    <property type="match status" value="1"/>
</dbReference>
<sequence>MHIWVTNSMKLDPNLCILCRGRGWCGLAYCPVIARARATLMVKRRVSSKIIEGSSPPSIFIGRIGYPYVRIGPAAPPLVGDTQVFDYPELWIEKKIEDILEYRWSLITGIKIADVKKPEDKLIDELRLLAMSSKPVDVQIALKKPPRPFMTFSEHEPPQGPRSPLTKMKILGNPSIPRPVEKAHDDTDLPALEAVTYLYESGVPVSHIQKIFSTGAFGVKGRRRLVPTRWSITAVDSILSRKLIKEIKEYDPLNEILVFRYRLHDNLFIAILYPAKWSYEWMEAWWPGSTWNPGLDNVVIEGDYEGYHGRTTYPGIGGCYYASMLATLEYLKRIKRQATAILLREIYPGFKIPVGVWFVRESVRAMFNSPPVLKTDNLDEVMELLDNETKLGSGKWLSSSALLRRIKFTKTIDEFLKRS</sequence>
<keyword evidence="1" id="KW-0227">DNA damage</keyword>
<comment type="similarity">
    <text evidence="1">Belongs to the Nre family.</text>
</comment>
<dbReference type="PANTHER" id="PTHR38136:SF2">
    <property type="entry name" value="DNA REPAIR PROTEIN"/>
    <property type="match status" value="1"/>
</dbReference>
<dbReference type="PANTHER" id="PTHR38136">
    <property type="entry name" value="DNA REPAIR PROTEIN"/>
    <property type="match status" value="1"/>
</dbReference>
<dbReference type="EMBL" id="CP080572">
    <property type="protein sequence ID" value="USH00927.1"/>
    <property type="molecule type" value="Genomic_DNA"/>
</dbReference>
<keyword evidence="5" id="KW-1185">Reference proteome</keyword>
<organism evidence="4 5">
    <name type="scientific">Thermococcus argininiproducens</name>
    <dbReference type="NCBI Taxonomy" id="2866384"/>
    <lineage>
        <taxon>Archaea</taxon>
        <taxon>Methanobacteriati</taxon>
        <taxon>Methanobacteriota</taxon>
        <taxon>Thermococci</taxon>
        <taxon>Thermococcales</taxon>
        <taxon>Thermococcaceae</taxon>
        <taxon>Thermococcus</taxon>
    </lineage>
</organism>
<feature type="zinc finger region" description="C4-type" evidence="1">
    <location>
        <begin position="16"/>
        <end position="30"/>
    </location>
</feature>
<dbReference type="Pfam" id="PF04894">
    <property type="entry name" value="Nre_N"/>
    <property type="match status" value="1"/>
</dbReference>
<dbReference type="KEGG" id="thei:K1720_06855"/>
<gene>
    <name evidence="4" type="ORF">K1720_06855</name>
</gene>
<evidence type="ECO:0000313" key="5">
    <source>
        <dbReference type="Proteomes" id="UP001056425"/>
    </source>
</evidence>
<protein>
    <recommendedName>
        <fullName evidence="1">DNA repair protein</fullName>
    </recommendedName>
</protein>
<evidence type="ECO:0000313" key="4">
    <source>
        <dbReference type="EMBL" id="USH00927.1"/>
    </source>
</evidence>
<dbReference type="Pfam" id="PF04895">
    <property type="entry name" value="Nre_C"/>
    <property type="match status" value="1"/>
</dbReference>
<feature type="domain" description="Archaeal Nre N-terminal" evidence="2">
    <location>
        <begin position="25"/>
        <end position="292"/>
    </location>
</feature>
<comment type="domain">
    <text evidence="1">Contains a predicted C4 metal binding domain at the N-terminus, which could be a zinc finger DNA binding domain.</text>
</comment>
<keyword evidence="1" id="KW-0862">Zinc</keyword>
<keyword evidence="1" id="KW-0863">Zinc-finger</keyword>
<name>A0A9E7SDS4_9EURY</name>
<reference evidence="4 5" key="1">
    <citation type="submission" date="2021-08" db="EMBL/GenBank/DDBJ databases">
        <title>Thermococcus onnuriiensis IOH2.</title>
        <authorList>
            <person name="Park Y.-J."/>
        </authorList>
    </citation>
    <scope>NUCLEOTIDE SEQUENCE [LARGE SCALE GENOMIC DNA]</scope>
    <source>
        <strain evidence="4 5">IOH2</strain>
    </source>
</reference>
<dbReference type="InterPro" id="IPR006979">
    <property type="entry name" value="Nre_C"/>
</dbReference>
<comment type="function">
    <text evidence="1">Involved in DNA damage repair.</text>
</comment>
<proteinExistence type="inferred from homology"/>
<keyword evidence="1" id="KW-0479">Metal-binding</keyword>
<evidence type="ECO:0000256" key="1">
    <source>
        <dbReference type="HAMAP-Rule" id="MF_02096"/>
    </source>
</evidence>
<accession>A0A9E7SDS4</accession>
<dbReference type="GO" id="GO:0008270">
    <property type="term" value="F:zinc ion binding"/>
    <property type="evidence" value="ECO:0007669"/>
    <property type="project" value="UniProtKB-UniRule"/>
</dbReference>
<evidence type="ECO:0000259" key="3">
    <source>
        <dbReference type="Pfam" id="PF04895"/>
    </source>
</evidence>
<dbReference type="InterPro" id="IPR033167">
    <property type="entry name" value="Nre"/>
</dbReference>